<evidence type="ECO:0000256" key="2">
    <source>
        <dbReference type="ARBA" id="ARBA00022527"/>
    </source>
</evidence>
<dbReference type="Pfam" id="PF00069">
    <property type="entry name" value="Pkinase"/>
    <property type="match status" value="1"/>
</dbReference>
<dbReference type="PROSITE" id="PS50005">
    <property type="entry name" value="TPR"/>
    <property type="match status" value="3"/>
</dbReference>
<evidence type="ECO:0000259" key="12">
    <source>
        <dbReference type="PROSITE" id="PS50011"/>
    </source>
</evidence>
<keyword evidence="4 10" id="KW-0547">Nucleotide-binding</keyword>
<dbReference type="PROSITE" id="PS50011">
    <property type="entry name" value="PROTEIN_KINASE_DOM"/>
    <property type="match status" value="1"/>
</dbReference>
<dbReference type="RefSeq" id="WP_207086462.1">
    <property type="nucleotide sequence ID" value="NZ_JAFLQW010000050.1"/>
</dbReference>
<dbReference type="EMBL" id="JAFLQW010000050">
    <property type="protein sequence ID" value="MBO0347885.1"/>
    <property type="molecule type" value="Genomic_DNA"/>
</dbReference>
<keyword evidence="9" id="KW-0802">TPR repeat</keyword>
<keyword evidence="14" id="KW-1185">Reference proteome</keyword>
<dbReference type="InterPro" id="IPR011009">
    <property type="entry name" value="Kinase-like_dom_sf"/>
</dbReference>
<evidence type="ECO:0000256" key="10">
    <source>
        <dbReference type="PROSITE-ProRule" id="PRU10141"/>
    </source>
</evidence>
<keyword evidence="2" id="KW-0723">Serine/threonine-protein kinase</keyword>
<keyword evidence="6 10" id="KW-0067">ATP-binding</keyword>
<protein>
    <recommendedName>
        <fullName evidence="1">non-specific serine/threonine protein kinase</fullName>
        <ecNumber evidence="1">2.7.11.1</ecNumber>
    </recommendedName>
</protein>
<dbReference type="InterPro" id="IPR000719">
    <property type="entry name" value="Prot_kinase_dom"/>
</dbReference>
<proteinExistence type="predicted"/>
<dbReference type="SUPFAM" id="SSF48452">
    <property type="entry name" value="TPR-like"/>
    <property type="match status" value="1"/>
</dbReference>
<dbReference type="NCBIfam" id="NF045510">
    <property type="entry name" value="4Cys_prefix_kin"/>
    <property type="match status" value="1"/>
</dbReference>
<dbReference type="CDD" id="cd14014">
    <property type="entry name" value="STKc_PknB_like"/>
    <property type="match status" value="1"/>
</dbReference>
<dbReference type="SMART" id="SM00028">
    <property type="entry name" value="TPR"/>
    <property type="match status" value="4"/>
</dbReference>
<dbReference type="PANTHER" id="PTHR24363:SF0">
    <property type="entry name" value="SERINE_THREONINE KINASE LIKE DOMAIN CONTAINING 1"/>
    <property type="match status" value="1"/>
</dbReference>
<accession>A0ABS3FLD2</accession>
<dbReference type="InterPro" id="IPR019734">
    <property type="entry name" value="TPR_rpt"/>
</dbReference>
<feature type="repeat" description="TPR" evidence="9">
    <location>
        <begin position="349"/>
        <end position="382"/>
    </location>
</feature>
<evidence type="ECO:0000256" key="4">
    <source>
        <dbReference type="ARBA" id="ARBA00022741"/>
    </source>
</evidence>
<dbReference type="InterPro" id="IPR011990">
    <property type="entry name" value="TPR-like_helical_dom_sf"/>
</dbReference>
<dbReference type="SMART" id="SM00220">
    <property type="entry name" value="S_TKc"/>
    <property type="match status" value="1"/>
</dbReference>
<dbReference type="EC" id="2.7.11.1" evidence="1"/>
<evidence type="ECO:0000313" key="13">
    <source>
        <dbReference type="EMBL" id="MBO0347885.1"/>
    </source>
</evidence>
<dbReference type="Pfam" id="PF13181">
    <property type="entry name" value="TPR_8"/>
    <property type="match status" value="1"/>
</dbReference>
<comment type="caution">
    <text evidence="13">The sequence shown here is derived from an EMBL/GenBank/DDBJ whole genome shotgun (WGS) entry which is preliminary data.</text>
</comment>
<evidence type="ECO:0000256" key="11">
    <source>
        <dbReference type="SAM" id="MobiDB-lite"/>
    </source>
</evidence>
<evidence type="ECO:0000313" key="14">
    <source>
        <dbReference type="Proteomes" id="UP000664844"/>
    </source>
</evidence>
<dbReference type="InterPro" id="IPR017441">
    <property type="entry name" value="Protein_kinase_ATP_BS"/>
</dbReference>
<dbReference type="PROSITE" id="PS50293">
    <property type="entry name" value="TPR_REGION"/>
    <property type="match status" value="2"/>
</dbReference>
<sequence length="502" mass="56551">MSYCLNPDCQKPQNPAGYNFCHNCGAKLLLGDRYRALKSIGQGGFGRTFLAIDEYKPSKPPCVIKQFFPQFQTPQNAQKAALLFQKEAVRLDDLGTHPQIPALFAHFDADSYQYLVQEFIDGQTLAQELETEGALSEFKVREVLFDLLPVLEFVHEKQVIHRDIKPENIIRRATITELSEANPEGKTQQNQFQSGQLVLVDFGAAKFATATALGRTGTVIGTAGYVAPEQFLGQAVPASDLYCLGVSCVQLLTATEPFSLFDVKEGVWHWRDYLLSPVTLEFAKVLDRLLEANLNQRYHSATEVLTDLDWLPPVTHRTTQKPKSSPGVRGNSPPQPPNNPSIVSRLMGATPQMIKGTILENFGKFDAAIASYDQAIALKPNNADAWYKKARLYAEMGNHAEALSGYEKTLELKPDRWDAWRDQGIMLYKLRRYEEAISSYLKALQFQPNQPLIWLLMSMAIKQTGNHKEAQTTLEQARKLMPERDAERASMLWQAWEILIKN</sequence>
<dbReference type="Gene3D" id="3.30.200.20">
    <property type="entry name" value="Phosphorylase Kinase, domain 1"/>
    <property type="match status" value="1"/>
</dbReference>
<dbReference type="Gene3D" id="1.10.510.10">
    <property type="entry name" value="Transferase(Phosphotransferase) domain 1"/>
    <property type="match status" value="1"/>
</dbReference>
<evidence type="ECO:0000256" key="8">
    <source>
        <dbReference type="ARBA" id="ARBA00048679"/>
    </source>
</evidence>
<name>A0ABS3FLD2_9CYAN</name>
<feature type="domain" description="Protein kinase" evidence="12">
    <location>
        <begin position="34"/>
        <end position="311"/>
    </location>
</feature>
<dbReference type="Pfam" id="PF13432">
    <property type="entry name" value="TPR_16"/>
    <property type="match status" value="1"/>
</dbReference>
<dbReference type="PANTHER" id="PTHR24363">
    <property type="entry name" value="SERINE/THREONINE PROTEIN KINASE"/>
    <property type="match status" value="1"/>
</dbReference>
<evidence type="ECO:0000256" key="1">
    <source>
        <dbReference type="ARBA" id="ARBA00012513"/>
    </source>
</evidence>
<keyword evidence="5" id="KW-0418">Kinase</keyword>
<feature type="repeat" description="TPR" evidence="9">
    <location>
        <begin position="383"/>
        <end position="416"/>
    </location>
</feature>
<dbReference type="Proteomes" id="UP000664844">
    <property type="component" value="Unassembled WGS sequence"/>
</dbReference>
<dbReference type="PROSITE" id="PS00107">
    <property type="entry name" value="PROTEIN_KINASE_ATP"/>
    <property type="match status" value="1"/>
</dbReference>
<feature type="repeat" description="TPR" evidence="9">
    <location>
        <begin position="417"/>
        <end position="450"/>
    </location>
</feature>
<gene>
    <name evidence="13" type="ORF">J0895_01925</name>
</gene>
<organism evidence="13 14">
    <name type="scientific">Phormidium pseudopriestleyi FRX01</name>
    <dbReference type="NCBI Taxonomy" id="1759528"/>
    <lineage>
        <taxon>Bacteria</taxon>
        <taxon>Bacillati</taxon>
        <taxon>Cyanobacteriota</taxon>
        <taxon>Cyanophyceae</taxon>
        <taxon>Oscillatoriophycideae</taxon>
        <taxon>Oscillatoriales</taxon>
        <taxon>Oscillatoriaceae</taxon>
        <taxon>Phormidium</taxon>
    </lineage>
</organism>
<evidence type="ECO:0000256" key="9">
    <source>
        <dbReference type="PROSITE-ProRule" id="PRU00339"/>
    </source>
</evidence>
<feature type="binding site" evidence="10">
    <location>
        <position position="65"/>
    </location>
    <ligand>
        <name>ATP</name>
        <dbReference type="ChEBI" id="CHEBI:30616"/>
    </ligand>
</feature>
<evidence type="ECO:0000256" key="5">
    <source>
        <dbReference type="ARBA" id="ARBA00022777"/>
    </source>
</evidence>
<feature type="region of interest" description="Disordered" evidence="11">
    <location>
        <begin position="315"/>
        <end position="343"/>
    </location>
</feature>
<evidence type="ECO:0000256" key="3">
    <source>
        <dbReference type="ARBA" id="ARBA00022679"/>
    </source>
</evidence>
<evidence type="ECO:0000256" key="7">
    <source>
        <dbReference type="ARBA" id="ARBA00047899"/>
    </source>
</evidence>
<evidence type="ECO:0000256" key="6">
    <source>
        <dbReference type="ARBA" id="ARBA00022840"/>
    </source>
</evidence>
<dbReference type="SUPFAM" id="SSF56112">
    <property type="entry name" value="Protein kinase-like (PK-like)"/>
    <property type="match status" value="1"/>
</dbReference>
<comment type="catalytic activity">
    <reaction evidence="7">
        <text>L-threonyl-[protein] + ATP = O-phospho-L-threonyl-[protein] + ADP + H(+)</text>
        <dbReference type="Rhea" id="RHEA:46608"/>
        <dbReference type="Rhea" id="RHEA-COMP:11060"/>
        <dbReference type="Rhea" id="RHEA-COMP:11605"/>
        <dbReference type="ChEBI" id="CHEBI:15378"/>
        <dbReference type="ChEBI" id="CHEBI:30013"/>
        <dbReference type="ChEBI" id="CHEBI:30616"/>
        <dbReference type="ChEBI" id="CHEBI:61977"/>
        <dbReference type="ChEBI" id="CHEBI:456216"/>
        <dbReference type="EC" id="2.7.11.1"/>
    </reaction>
</comment>
<reference evidence="13 14" key="1">
    <citation type="submission" date="2021-03" db="EMBL/GenBank/DDBJ databases">
        <title>Metabolic Capacity of the Antarctic Cyanobacterium Phormidium pseudopriestleyi that Sustains Oxygenic Photosynthesis in the Presence of Hydrogen Sulfide.</title>
        <authorList>
            <person name="Lumian J.E."/>
            <person name="Jungblut A.D."/>
            <person name="Dillon M.L."/>
            <person name="Hawes I."/>
            <person name="Doran P.T."/>
            <person name="Mackey T.J."/>
            <person name="Dick G.J."/>
            <person name="Grettenberger C.L."/>
            <person name="Sumner D.Y."/>
        </authorList>
    </citation>
    <scope>NUCLEOTIDE SEQUENCE [LARGE SCALE GENOMIC DNA]</scope>
    <source>
        <strain evidence="13 14">FRX01</strain>
    </source>
</reference>
<comment type="catalytic activity">
    <reaction evidence="8">
        <text>L-seryl-[protein] + ATP = O-phospho-L-seryl-[protein] + ADP + H(+)</text>
        <dbReference type="Rhea" id="RHEA:17989"/>
        <dbReference type="Rhea" id="RHEA-COMP:9863"/>
        <dbReference type="Rhea" id="RHEA-COMP:11604"/>
        <dbReference type="ChEBI" id="CHEBI:15378"/>
        <dbReference type="ChEBI" id="CHEBI:29999"/>
        <dbReference type="ChEBI" id="CHEBI:30616"/>
        <dbReference type="ChEBI" id="CHEBI:83421"/>
        <dbReference type="ChEBI" id="CHEBI:456216"/>
        <dbReference type="EC" id="2.7.11.1"/>
    </reaction>
</comment>
<keyword evidence="3" id="KW-0808">Transferase</keyword>
<dbReference type="Gene3D" id="1.25.40.10">
    <property type="entry name" value="Tetratricopeptide repeat domain"/>
    <property type="match status" value="1"/>
</dbReference>